<keyword evidence="4" id="KW-0472">Membrane</keyword>
<evidence type="ECO:0000256" key="4">
    <source>
        <dbReference type="SAM" id="Phobius"/>
    </source>
</evidence>
<dbReference type="PANTHER" id="PTHR22847:SF637">
    <property type="entry name" value="WD REPEAT DOMAIN 5B"/>
    <property type="match status" value="1"/>
</dbReference>
<dbReference type="GO" id="GO:1990234">
    <property type="term" value="C:transferase complex"/>
    <property type="evidence" value="ECO:0007669"/>
    <property type="project" value="UniProtKB-ARBA"/>
</dbReference>
<keyword evidence="4" id="KW-1133">Transmembrane helix</keyword>
<dbReference type="InterPro" id="IPR036322">
    <property type="entry name" value="WD40_repeat_dom_sf"/>
</dbReference>
<comment type="caution">
    <text evidence="5">The sequence shown here is derived from an EMBL/GenBank/DDBJ whole genome shotgun (WGS) entry which is preliminary data.</text>
</comment>
<accession>X6LCV5</accession>
<keyword evidence="1 3" id="KW-0853">WD repeat</keyword>
<keyword evidence="2" id="KW-0677">Repeat</keyword>
<dbReference type="PROSITE" id="PS50294">
    <property type="entry name" value="WD_REPEATS_REGION"/>
    <property type="match status" value="2"/>
</dbReference>
<dbReference type="EMBL" id="ASPP01046333">
    <property type="protein sequence ID" value="ETN98589.1"/>
    <property type="molecule type" value="Genomic_DNA"/>
</dbReference>
<keyword evidence="6" id="KW-1185">Reference proteome</keyword>
<protein>
    <submittedName>
        <fullName evidence="5">WD-40 repeat-containing protein</fullName>
    </submittedName>
</protein>
<dbReference type="Proteomes" id="UP000023152">
    <property type="component" value="Unassembled WGS sequence"/>
</dbReference>
<dbReference type="AlphaFoldDB" id="X6LCV5"/>
<dbReference type="InterPro" id="IPR015943">
    <property type="entry name" value="WD40/YVTN_repeat-like_dom_sf"/>
</dbReference>
<organism evidence="5 6">
    <name type="scientific">Reticulomyxa filosa</name>
    <dbReference type="NCBI Taxonomy" id="46433"/>
    <lineage>
        <taxon>Eukaryota</taxon>
        <taxon>Sar</taxon>
        <taxon>Rhizaria</taxon>
        <taxon>Retaria</taxon>
        <taxon>Foraminifera</taxon>
        <taxon>Monothalamids</taxon>
        <taxon>Reticulomyxidae</taxon>
        <taxon>Reticulomyxa</taxon>
    </lineage>
</organism>
<evidence type="ECO:0000256" key="2">
    <source>
        <dbReference type="ARBA" id="ARBA00022737"/>
    </source>
</evidence>
<dbReference type="Gene3D" id="2.130.10.10">
    <property type="entry name" value="YVTN repeat-like/Quinoprotein amine dehydrogenase"/>
    <property type="match status" value="1"/>
</dbReference>
<sequence>MFAPRKKLHYNTKNYFAQNINTTISEEDIPLIIQNWNRTLNIKLGWINDFDKLIIKYVMFVCFIITIFIFNHFQSSSKLLNTFTGHTGYVWNIDYSTFNDDQFICSASSDETVRVWDINNNNQIQSFNGHSSYVICVKFSQYHYRNHHQNVICSSSDDKTIRFWDFKNNKQLKIFNRHTNC</sequence>
<dbReference type="PROSITE" id="PS50082">
    <property type="entry name" value="WD_REPEATS_2"/>
    <property type="match status" value="2"/>
</dbReference>
<dbReference type="InterPro" id="IPR001680">
    <property type="entry name" value="WD40_rpt"/>
</dbReference>
<evidence type="ECO:0000256" key="3">
    <source>
        <dbReference type="PROSITE-ProRule" id="PRU00221"/>
    </source>
</evidence>
<proteinExistence type="predicted"/>
<evidence type="ECO:0000313" key="5">
    <source>
        <dbReference type="EMBL" id="ETN98589.1"/>
    </source>
</evidence>
<evidence type="ECO:0000313" key="6">
    <source>
        <dbReference type="Proteomes" id="UP000023152"/>
    </source>
</evidence>
<feature type="repeat" description="WD" evidence="3">
    <location>
        <begin position="83"/>
        <end position="126"/>
    </location>
</feature>
<dbReference type="InterPro" id="IPR019775">
    <property type="entry name" value="WD40_repeat_CS"/>
</dbReference>
<dbReference type="Pfam" id="PF00400">
    <property type="entry name" value="WD40"/>
    <property type="match status" value="2"/>
</dbReference>
<feature type="repeat" description="WD" evidence="3">
    <location>
        <begin position="127"/>
        <end position="174"/>
    </location>
</feature>
<feature type="transmembrane region" description="Helical" evidence="4">
    <location>
        <begin position="53"/>
        <end position="73"/>
    </location>
</feature>
<dbReference type="SMART" id="SM00320">
    <property type="entry name" value="WD40"/>
    <property type="match status" value="2"/>
</dbReference>
<gene>
    <name evidence="5" type="ORF">RFI_38904</name>
</gene>
<evidence type="ECO:0000256" key="1">
    <source>
        <dbReference type="ARBA" id="ARBA00022574"/>
    </source>
</evidence>
<dbReference type="OrthoDB" id="2305498at2759"/>
<dbReference type="PANTHER" id="PTHR22847">
    <property type="entry name" value="WD40 REPEAT PROTEIN"/>
    <property type="match status" value="1"/>
</dbReference>
<keyword evidence="4" id="KW-0812">Transmembrane</keyword>
<dbReference type="SUPFAM" id="SSF50978">
    <property type="entry name" value="WD40 repeat-like"/>
    <property type="match status" value="1"/>
</dbReference>
<name>X6LCV5_RETFI</name>
<dbReference type="PROSITE" id="PS00678">
    <property type="entry name" value="WD_REPEATS_1"/>
    <property type="match status" value="2"/>
</dbReference>
<feature type="non-terminal residue" evidence="5">
    <location>
        <position position="181"/>
    </location>
</feature>
<reference evidence="5 6" key="1">
    <citation type="journal article" date="2013" name="Curr. Biol.">
        <title>The Genome of the Foraminiferan Reticulomyxa filosa.</title>
        <authorList>
            <person name="Glockner G."/>
            <person name="Hulsmann N."/>
            <person name="Schleicher M."/>
            <person name="Noegel A.A."/>
            <person name="Eichinger L."/>
            <person name="Gallinger C."/>
            <person name="Pawlowski J."/>
            <person name="Sierra R."/>
            <person name="Euteneuer U."/>
            <person name="Pillet L."/>
            <person name="Moustafa A."/>
            <person name="Platzer M."/>
            <person name="Groth M."/>
            <person name="Szafranski K."/>
            <person name="Schliwa M."/>
        </authorList>
    </citation>
    <scope>NUCLEOTIDE SEQUENCE [LARGE SCALE GENOMIC DNA]</scope>
</reference>